<dbReference type="PROSITE" id="PS00108">
    <property type="entry name" value="PROTEIN_KINASE_ST"/>
    <property type="match status" value="1"/>
</dbReference>
<sequence length="674" mass="73445">MNTRQLLGCLLLLMCASRATSLTFSFNFSSSGNLCGTQLRCERDASMVTDVLDLTKADNQGAVYNGGRASYSRPVPLWDNVTGELASFTSNFTFQIRPINETVYRYCNITGDGMAFFLAQYPSSIPVRSFGQNLGLFNDSNHFNATGDSRVVAVEFDTYENVDWDLSQYHVGIDVNSIVSTAYTNVSENLASNQSIVTAEVSYNNLTGVLSALVRINDDERYNVSAPVDMKASLPEEVSVGFSGGTGRCLELNQVHSWSFSSTLKSKDPAMAPAPAAQPPPTTSSSSKAVIVILLSVLLPAMSLMACAAASLLLWKRHTRESARTDAMDSDSEDQFEREELERGVAAGGPRRYAYRELAAATSGFAEEEKLGRGGFGSVYRGDLAVGGGGEGRRAVAIKMFSTESSSAQGRKEFEAEVTIISRLKHRNLVQLIGWCDSRKGLLLVYELVTEGSLDKHLYSRDRLLSWSERYHIILGLGSALRYLHGEWEQCVVHGDLKPSNIMLDASLSTKLGDFGLARLVDHGARWTTTHAVLGTAGYIDPGIASGRPPATDTPDGFFVLLKWVWNLYGRSSVLDAVDPRLRDGDGGEEDEQGELWRQMERVLVVGLWCAHPDRSERPSVAQAMHVLQSDDVGQLPALPRQMYRTVSALAVTGHAYGAQSSSDTTDGTPLSSE</sequence>
<keyword evidence="23" id="KW-1185">Reference proteome</keyword>
<dbReference type="FunFam" id="3.30.200.20:FF:000168">
    <property type="entry name" value="L-type lectin-domain containing receptor kinase IX.1"/>
    <property type="match status" value="1"/>
</dbReference>
<dbReference type="SUPFAM" id="SSF56112">
    <property type="entry name" value="Protein kinase-like (PK-like)"/>
    <property type="match status" value="1"/>
</dbReference>
<feature type="signal peptide" evidence="20">
    <location>
        <begin position="1"/>
        <end position="21"/>
    </location>
</feature>
<dbReference type="Gene3D" id="1.10.510.10">
    <property type="entry name" value="Transferase(Phosphotransferase) domain 1"/>
    <property type="match status" value="1"/>
</dbReference>
<dbReference type="AlphaFoldDB" id="J3MWN8"/>
<proteinExistence type="inferred from homology"/>
<evidence type="ECO:0000256" key="15">
    <source>
        <dbReference type="ARBA" id="ARBA00023136"/>
    </source>
</evidence>
<feature type="region of interest" description="Disordered" evidence="19">
    <location>
        <begin position="323"/>
        <end position="343"/>
    </location>
</feature>
<keyword evidence="16" id="KW-0675">Receptor</keyword>
<dbReference type="PROSITE" id="PS00307">
    <property type="entry name" value="LECTIN_LEGUME_BETA"/>
    <property type="match status" value="1"/>
</dbReference>
<dbReference type="Pfam" id="PF00069">
    <property type="entry name" value="Pkinase"/>
    <property type="match status" value="1"/>
</dbReference>
<evidence type="ECO:0000256" key="12">
    <source>
        <dbReference type="ARBA" id="ARBA00022777"/>
    </source>
</evidence>
<reference evidence="22" key="2">
    <citation type="submission" date="2013-04" db="UniProtKB">
        <authorList>
            <consortium name="EnsemblPlants"/>
        </authorList>
    </citation>
    <scope>IDENTIFICATION</scope>
</reference>
<keyword evidence="6" id="KW-0723">Serine/threonine-protein kinase</keyword>
<evidence type="ECO:0000256" key="2">
    <source>
        <dbReference type="ARBA" id="ARBA00008536"/>
    </source>
</evidence>
<evidence type="ECO:0000256" key="18">
    <source>
        <dbReference type="PROSITE-ProRule" id="PRU10141"/>
    </source>
</evidence>
<dbReference type="InterPro" id="IPR001220">
    <property type="entry name" value="Legume_lectin_dom"/>
</dbReference>
<evidence type="ECO:0000256" key="9">
    <source>
        <dbReference type="ARBA" id="ARBA00022729"/>
    </source>
</evidence>
<dbReference type="Proteomes" id="UP000006038">
    <property type="component" value="Chromosome 9"/>
</dbReference>
<dbReference type="GO" id="GO:0004674">
    <property type="term" value="F:protein serine/threonine kinase activity"/>
    <property type="evidence" value="ECO:0007669"/>
    <property type="project" value="UniProtKB-KW"/>
</dbReference>
<keyword evidence="9 20" id="KW-0732">Signal</keyword>
<keyword evidence="7" id="KW-0808">Transferase</keyword>
<dbReference type="PROSITE" id="PS50011">
    <property type="entry name" value="PROTEIN_KINASE_DOM"/>
    <property type="match status" value="1"/>
</dbReference>
<evidence type="ECO:0000256" key="19">
    <source>
        <dbReference type="SAM" id="MobiDB-lite"/>
    </source>
</evidence>
<keyword evidence="14" id="KW-1133">Transmembrane helix</keyword>
<evidence type="ECO:0000313" key="23">
    <source>
        <dbReference type="Proteomes" id="UP000006038"/>
    </source>
</evidence>
<dbReference type="Pfam" id="PF00139">
    <property type="entry name" value="Lectin_legB"/>
    <property type="match status" value="1"/>
</dbReference>
<comment type="subcellular location">
    <subcellularLocation>
        <location evidence="1">Cell membrane</location>
        <topology evidence="1">Single-pass type I membrane protein</topology>
    </subcellularLocation>
</comment>
<dbReference type="PANTHER" id="PTHR27007">
    <property type="match status" value="1"/>
</dbReference>
<dbReference type="Gene3D" id="2.60.120.200">
    <property type="match status" value="1"/>
</dbReference>
<dbReference type="GO" id="GO:0030246">
    <property type="term" value="F:carbohydrate binding"/>
    <property type="evidence" value="ECO:0007669"/>
    <property type="project" value="UniProtKB-KW"/>
</dbReference>
<evidence type="ECO:0000256" key="14">
    <source>
        <dbReference type="ARBA" id="ARBA00022989"/>
    </source>
</evidence>
<evidence type="ECO:0000256" key="6">
    <source>
        <dbReference type="ARBA" id="ARBA00022527"/>
    </source>
</evidence>
<dbReference type="EnsemblPlants" id="OB09G14170.1">
    <property type="protein sequence ID" value="OB09G14170.1"/>
    <property type="gene ID" value="OB09G14170"/>
</dbReference>
<dbReference type="GO" id="GO:0005524">
    <property type="term" value="F:ATP binding"/>
    <property type="evidence" value="ECO:0007669"/>
    <property type="project" value="UniProtKB-UniRule"/>
</dbReference>
<dbReference type="InterPro" id="IPR017441">
    <property type="entry name" value="Protein_kinase_ATP_BS"/>
</dbReference>
<dbReference type="HOGENOM" id="CLU_000288_62_6_1"/>
<feature type="domain" description="Protein kinase" evidence="21">
    <location>
        <begin position="365"/>
        <end position="674"/>
    </location>
</feature>
<dbReference type="FunFam" id="1.10.510.10:FF:000240">
    <property type="entry name" value="Lectin-domain containing receptor kinase A4.3"/>
    <property type="match status" value="1"/>
</dbReference>
<evidence type="ECO:0000256" key="16">
    <source>
        <dbReference type="ARBA" id="ARBA00023170"/>
    </source>
</evidence>
<dbReference type="Gramene" id="OB09G14170.1">
    <property type="protein sequence ID" value="OB09G14170.1"/>
    <property type="gene ID" value="OB09G14170"/>
</dbReference>
<evidence type="ECO:0000256" key="13">
    <source>
        <dbReference type="ARBA" id="ARBA00022840"/>
    </source>
</evidence>
<reference evidence="22" key="1">
    <citation type="journal article" date="2013" name="Nat. Commun.">
        <title>Whole-genome sequencing of Oryza brachyantha reveals mechanisms underlying Oryza genome evolution.</title>
        <authorList>
            <person name="Chen J."/>
            <person name="Huang Q."/>
            <person name="Gao D."/>
            <person name="Wang J."/>
            <person name="Lang Y."/>
            <person name="Liu T."/>
            <person name="Li B."/>
            <person name="Bai Z."/>
            <person name="Luis Goicoechea J."/>
            <person name="Liang C."/>
            <person name="Chen C."/>
            <person name="Zhang W."/>
            <person name="Sun S."/>
            <person name="Liao Y."/>
            <person name="Zhang X."/>
            <person name="Yang L."/>
            <person name="Song C."/>
            <person name="Wang M."/>
            <person name="Shi J."/>
            <person name="Liu G."/>
            <person name="Liu J."/>
            <person name="Zhou H."/>
            <person name="Zhou W."/>
            <person name="Yu Q."/>
            <person name="An N."/>
            <person name="Chen Y."/>
            <person name="Cai Q."/>
            <person name="Wang B."/>
            <person name="Liu B."/>
            <person name="Min J."/>
            <person name="Huang Y."/>
            <person name="Wu H."/>
            <person name="Li Z."/>
            <person name="Zhang Y."/>
            <person name="Yin Y."/>
            <person name="Song W."/>
            <person name="Jiang J."/>
            <person name="Jackson S.A."/>
            <person name="Wing R.A."/>
            <person name="Wang J."/>
            <person name="Chen M."/>
        </authorList>
    </citation>
    <scope>NUCLEOTIDE SEQUENCE [LARGE SCALE GENOMIC DNA]</scope>
    <source>
        <strain evidence="22">cv. IRGC 101232</strain>
    </source>
</reference>
<dbReference type="GO" id="GO:0005886">
    <property type="term" value="C:plasma membrane"/>
    <property type="evidence" value="ECO:0007669"/>
    <property type="project" value="UniProtKB-SubCell"/>
</dbReference>
<feature type="chain" id="PRO_5003774290" description="non-specific serine/threonine protein kinase" evidence="20">
    <location>
        <begin position="22"/>
        <end position="674"/>
    </location>
</feature>
<dbReference type="PROSITE" id="PS00107">
    <property type="entry name" value="PROTEIN_KINASE_ATP"/>
    <property type="match status" value="1"/>
</dbReference>
<evidence type="ECO:0000256" key="10">
    <source>
        <dbReference type="ARBA" id="ARBA00022734"/>
    </source>
</evidence>
<name>J3MWN8_ORYBR</name>
<evidence type="ECO:0000256" key="1">
    <source>
        <dbReference type="ARBA" id="ARBA00004251"/>
    </source>
</evidence>
<keyword evidence="11 18" id="KW-0547">Nucleotide-binding</keyword>
<evidence type="ECO:0000256" key="8">
    <source>
        <dbReference type="ARBA" id="ARBA00022692"/>
    </source>
</evidence>
<evidence type="ECO:0000256" key="17">
    <source>
        <dbReference type="ARBA" id="ARBA00023180"/>
    </source>
</evidence>
<keyword evidence="8" id="KW-0812">Transmembrane</keyword>
<protein>
    <recommendedName>
        <fullName evidence="4">non-specific serine/threonine protein kinase</fullName>
        <ecNumber evidence="4">2.7.11.1</ecNumber>
    </recommendedName>
</protein>
<keyword evidence="17" id="KW-0325">Glycoprotein</keyword>
<dbReference type="InterPro" id="IPR008271">
    <property type="entry name" value="Ser/Thr_kinase_AS"/>
</dbReference>
<evidence type="ECO:0000256" key="11">
    <source>
        <dbReference type="ARBA" id="ARBA00022741"/>
    </source>
</evidence>
<dbReference type="EC" id="2.7.11.1" evidence="4"/>
<dbReference type="OMA" id="VEANEWW"/>
<evidence type="ECO:0000256" key="20">
    <source>
        <dbReference type="SAM" id="SignalP"/>
    </source>
</evidence>
<evidence type="ECO:0000256" key="3">
    <source>
        <dbReference type="ARBA" id="ARBA00010217"/>
    </source>
</evidence>
<evidence type="ECO:0000313" key="22">
    <source>
        <dbReference type="EnsemblPlants" id="OB09G14170.1"/>
    </source>
</evidence>
<dbReference type="InterPro" id="IPR011009">
    <property type="entry name" value="Kinase-like_dom_sf"/>
</dbReference>
<organism evidence="22">
    <name type="scientific">Oryza brachyantha</name>
    <name type="common">malo sina</name>
    <dbReference type="NCBI Taxonomy" id="4533"/>
    <lineage>
        <taxon>Eukaryota</taxon>
        <taxon>Viridiplantae</taxon>
        <taxon>Streptophyta</taxon>
        <taxon>Embryophyta</taxon>
        <taxon>Tracheophyta</taxon>
        <taxon>Spermatophyta</taxon>
        <taxon>Magnoliopsida</taxon>
        <taxon>Liliopsida</taxon>
        <taxon>Poales</taxon>
        <taxon>Poaceae</taxon>
        <taxon>BOP clade</taxon>
        <taxon>Oryzoideae</taxon>
        <taxon>Oryzeae</taxon>
        <taxon>Oryzinae</taxon>
        <taxon>Oryza</taxon>
    </lineage>
</organism>
<keyword evidence="5" id="KW-1003">Cell membrane</keyword>
<feature type="compositionally biased region" description="Acidic residues" evidence="19">
    <location>
        <begin position="328"/>
        <end position="337"/>
    </location>
</feature>
<keyword evidence="13 18" id="KW-0067">ATP-binding</keyword>
<evidence type="ECO:0000256" key="4">
    <source>
        <dbReference type="ARBA" id="ARBA00012513"/>
    </source>
</evidence>
<dbReference type="CDD" id="cd06899">
    <property type="entry name" value="lectin_legume_LecRK_Arcelin_ConA"/>
    <property type="match status" value="1"/>
</dbReference>
<evidence type="ECO:0000256" key="7">
    <source>
        <dbReference type="ARBA" id="ARBA00022679"/>
    </source>
</evidence>
<evidence type="ECO:0000259" key="21">
    <source>
        <dbReference type="PROSITE" id="PS50011"/>
    </source>
</evidence>
<dbReference type="InterPro" id="IPR000719">
    <property type="entry name" value="Prot_kinase_dom"/>
</dbReference>
<dbReference type="InterPro" id="IPR050528">
    <property type="entry name" value="L-type_Lectin-RKs"/>
</dbReference>
<dbReference type="SMART" id="SM00220">
    <property type="entry name" value="S_TKc"/>
    <property type="match status" value="1"/>
</dbReference>
<feature type="binding site" evidence="18">
    <location>
        <position position="399"/>
    </location>
    <ligand>
        <name>ATP</name>
        <dbReference type="ChEBI" id="CHEBI:30616"/>
    </ligand>
</feature>
<dbReference type="SUPFAM" id="SSF49899">
    <property type="entry name" value="Concanavalin A-like lectins/glucanases"/>
    <property type="match status" value="1"/>
</dbReference>
<dbReference type="InterPro" id="IPR019825">
    <property type="entry name" value="Lectin_legB_Mn/Ca_BS"/>
</dbReference>
<evidence type="ECO:0000256" key="5">
    <source>
        <dbReference type="ARBA" id="ARBA00022475"/>
    </source>
</evidence>
<accession>J3MWN8</accession>
<keyword evidence="10" id="KW-0430">Lectin</keyword>
<dbReference type="GO" id="GO:0002229">
    <property type="term" value="P:defense response to oomycetes"/>
    <property type="evidence" value="ECO:0007669"/>
    <property type="project" value="UniProtKB-ARBA"/>
</dbReference>
<keyword evidence="12" id="KW-0418">Kinase</keyword>
<comment type="similarity">
    <text evidence="2">In the N-terminal section; belongs to the leguminous lectin family.</text>
</comment>
<dbReference type="InterPro" id="IPR013320">
    <property type="entry name" value="ConA-like_dom_sf"/>
</dbReference>
<dbReference type="eggNOG" id="ENOG502QTX3">
    <property type="taxonomic scope" value="Eukaryota"/>
</dbReference>
<dbReference type="Gene3D" id="3.30.200.20">
    <property type="entry name" value="Phosphorylase Kinase, domain 1"/>
    <property type="match status" value="1"/>
</dbReference>
<keyword evidence="15" id="KW-0472">Membrane</keyword>
<comment type="similarity">
    <text evidence="3">In the C-terminal section; belongs to the protein kinase superfamily. Ser/Thr protein kinase family.</text>
</comment>